<dbReference type="PANTHER" id="PTHR30086">
    <property type="entry name" value="ARGININE EXPORTER PROTEIN ARGO"/>
    <property type="match status" value="1"/>
</dbReference>
<evidence type="ECO:0000256" key="4">
    <source>
        <dbReference type="ARBA" id="ARBA00022989"/>
    </source>
</evidence>
<dbReference type="GO" id="GO:0015171">
    <property type="term" value="F:amino acid transmembrane transporter activity"/>
    <property type="evidence" value="ECO:0007669"/>
    <property type="project" value="TreeGrafter"/>
</dbReference>
<evidence type="ECO:0000256" key="1">
    <source>
        <dbReference type="ARBA" id="ARBA00004651"/>
    </source>
</evidence>
<keyword evidence="8" id="KW-1185">Reference proteome</keyword>
<evidence type="ECO:0000256" key="2">
    <source>
        <dbReference type="ARBA" id="ARBA00022475"/>
    </source>
</evidence>
<evidence type="ECO:0000313" key="8">
    <source>
        <dbReference type="Proteomes" id="UP000253769"/>
    </source>
</evidence>
<dbReference type="GO" id="GO:0005886">
    <property type="term" value="C:plasma membrane"/>
    <property type="evidence" value="ECO:0007669"/>
    <property type="project" value="UniProtKB-SubCell"/>
</dbReference>
<reference evidence="7 8" key="1">
    <citation type="submission" date="2018-07" db="EMBL/GenBank/DDBJ databases">
        <title>Motiliproteus coralliicola sp. nov., a bacterium isolated from Coral.</title>
        <authorList>
            <person name="Wang G."/>
        </authorList>
    </citation>
    <scope>NUCLEOTIDE SEQUENCE [LARGE SCALE GENOMIC DNA]</scope>
    <source>
        <strain evidence="7 8">C34</strain>
    </source>
</reference>
<proteinExistence type="predicted"/>
<comment type="subcellular location">
    <subcellularLocation>
        <location evidence="1">Cell membrane</location>
        <topology evidence="1">Multi-pass membrane protein</topology>
    </subcellularLocation>
</comment>
<feature type="transmembrane region" description="Helical" evidence="6">
    <location>
        <begin position="38"/>
        <end position="57"/>
    </location>
</feature>
<name>A0A369WCY0_9GAMM</name>
<organism evidence="7 8">
    <name type="scientific">Motiliproteus coralliicola</name>
    <dbReference type="NCBI Taxonomy" id="2283196"/>
    <lineage>
        <taxon>Bacteria</taxon>
        <taxon>Pseudomonadati</taxon>
        <taxon>Pseudomonadota</taxon>
        <taxon>Gammaproteobacteria</taxon>
        <taxon>Oceanospirillales</taxon>
        <taxon>Oceanospirillaceae</taxon>
        <taxon>Motiliproteus</taxon>
    </lineage>
</organism>
<dbReference type="AlphaFoldDB" id="A0A369WCY0"/>
<sequence length="205" mass="21442">MDLGALLATGLAFFIVAVSPGPATLSNATIAMSHGRTASLVYGAGLSCGLIFWGLIAASGMGAILQSSIYLLSALKVVGGLYLLWLAYLSARSAWTQAPGGPVVVHQQKWFIKGLLLNVSNPKSVVAWMAALSIGLNPDDGFWAIAAATTVCIVVGFLANALYSVLFSMEGMMRAYQYCKRWISGAVAGLFAFAGMGLIRSALSR</sequence>
<keyword evidence="3 6" id="KW-0812">Transmembrane</keyword>
<dbReference type="OrthoDB" id="581870at2"/>
<comment type="caution">
    <text evidence="7">The sequence shown here is derived from an EMBL/GenBank/DDBJ whole genome shotgun (WGS) entry which is preliminary data.</text>
</comment>
<evidence type="ECO:0000256" key="6">
    <source>
        <dbReference type="SAM" id="Phobius"/>
    </source>
</evidence>
<dbReference type="Proteomes" id="UP000253769">
    <property type="component" value="Unassembled WGS sequence"/>
</dbReference>
<protein>
    <submittedName>
        <fullName evidence="7">LysE family translocator</fullName>
    </submittedName>
</protein>
<dbReference type="Pfam" id="PF01810">
    <property type="entry name" value="LysE"/>
    <property type="match status" value="1"/>
</dbReference>
<keyword evidence="2" id="KW-1003">Cell membrane</keyword>
<keyword evidence="4 6" id="KW-1133">Transmembrane helix</keyword>
<gene>
    <name evidence="7" type="ORF">DV711_15515</name>
</gene>
<feature type="transmembrane region" description="Helical" evidence="6">
    <location>
        <begin position="142"/>
        <end position="162"/>
    </location>
</feature>
<dbReference type="PANTHER" id="PTHR30086:SF19">
    <property type="entry name" value="THREONINE EFFLUX PROTEIN"/>
    <property type="match status" value="1"/>
</dbReference>
<feature type="transmembrane region" description="Helical" evidence="6">
    <location>
        <begin position="182"/>
        <end position="203"/>
    </location>
</feature>
<dbReference type="InterPro" id="IPR001123">
    <property type="entry name" value="LeuE-type"/>
</dbReference>
<feature type="transmembrane region" description="Helical" evidence="6">
    <location>
        <begin position="69"/>
        <end position="88"/>
    </location>
</feature>
<keyword evidence="5 6" id="KW-0472">Membrane</keyword>
<evidence type="ECO:0000313" key="7">
    <source>
        <dbReference type="EMBL" id="RDE19181.1"/>
    </source>
</evidence>
<evidence type="ECO:0000256" key="5">
    <source>
        <dbReference type="ARBA" id="ARBA00023136"/>
    </source>
</evidence>
<accession>A0A369WCY0</accession>
<dbReference type="EMBL" id="QQOH01000004">
    <property type="protein sequence ID" value="RDE19181.1"/>
    <property type="molecule type" value="Genomic_DNA"/>
</dbReference>
<evidence type="ECO:0000256" key="3">
    <source>
        <dbReference type="ARBA" id="ARBA00022692"/>
    </source>
</evidence>